<dbReference type="PANTHER" id="PTHR24216">
    <property type="entry name" value="PAXILLIN-RELATED"/>
    <property type="match status" value="1"/>
</dbReference>
<evidence type="ECO:0000313" key="2">
    <source>
        <dbReference type="EMBL" id="RPD53591.1"/>
    </source>
</evidence>
<dbReference type="PANTHER" id="PTHR24216:SF65">
    <property type="entry name" value="PAXILLIN-LIKE PROTEIN 1"/>
    <property type="match status" value="1"/>
</dbReference>
<feature type="region of interest" description="Disordered" evidence="1">
    <location>
        <begin position="955"/>
        <end position="980"/>
    </location>
</feature>
<evidence type="ECO:0000256" key="1">
    <source>
        <dbReference type="SAM" id="MobiDB-lite"/>
    </source>
</evidence>
<feature type="compositionally biased region" description="Low complexity" evidence="1">
    <location>
        <begin position="591"/>
        <end position="607"/>
    </location>
</feature>
<protein>
    <submittedName>
        <fullName evidence="2">Uncharacterized protein</fullName>
    </submittedName>
</protein>
<feature type="compositionally biased region" description="Acidic residues" evidence="1">
    <location>
        <begin position="463"/>
        <end position="474"/>
    </location>
</feature>
<organism evidence="2 3">
    <name type="scientific">Lentinus tigrinus ALCF2SS1-6</name>
    <dbReference type="NCBI Taxonomy" id="1328759"/>
    <lineage>
        <taxon>Eukaryota</taxon>
        <taxon>Fungi</taxon>
        <taxon>Dikarya</taxon>
        <taxon>Basidiomycota</taxon>
        <taxon>Agaricomycotina</taxon>
        <taxon>Agaricomycetes</taxon>
        <taxon>Polyporales</taxon>
        <taxon>Polyporaceae</taxon>
        <taxon>Lentinus</taxon>
    </lineage>
</organism>
<sequence>MASMVAVPHRPHIQAAANASGGNAITIASRMVSRVQGWTEDIHLKAAATRRCINPSCANILDSAWPSKRCAPCREAAMREKVNVPCSSCFVTPLSVTRREARSGAQFICSPCWQRMKARIPVPVSTQTARPITQGMLPPLPQASQPPAPPSAPMSWGPPPPAPVAAPQHAADILELIKKFVHPDHRHVLERRDEDTPLTPIKPVPPPSALLYDEARRRVQSVMPHYGVHGEVLATVPQKRRAVPSVMASVPNHTARPPPAAIQPIKKASAPLFLSKLDKTTAEAAREVSETCAVASPRPGAAKSGELDAPPSPVRKKRKRALGPVPPAALVERVCAAPGCSRTIPPRFQGALCVQCGFAQWQSQFRARFTSFRSEIKDKENKAPAPTMEPAAATVVEASSASVVGDADEVGAVAASSRKLDVAGPKVDNIPPPSQSSSEPHPHTVEMLPEQTCLPASRHPDAMDVDSESSDDEPLSARGRQPSAMVVDSLTSDEEPLSALMAHNDDVTSDEEPLSAMLHGYASSDEEPLAKAVSACSSASPQKLSATHAASGTSSSTYAPLRIVIPPLPQLAPPRIRRVRLILGPRPPTPDSSSSSRESSPEPSSGTLYSSRRRTSSAIDEGWLALGWDSEESELTPLEESTDEGESEIDPAESEDDAPAPAAASAPASNTTPTSSPSKRERKPGSPKDATGKKHRGQCATAQCVNLLSPDWKWKHCDTCRLRTRILRKQQRRAAAAQAIQEAEEFELPADGDLTGWHKCSRRSCKRMMPERYQYKRCVRCRAIARRHKAKGSYGLEDLPDDEALLFAATGMHDGQLTAVGAGGAFEVEDTSGSAIAKNTGAETLEDLPPYQHFAALLGTLRQRFDDFKAAQMRYVQLKALQGAERKPMVFGFDGEYSIVADPSGGSVDAIVNTVIRNLSIALNLVFTLVDVRSGPEDCIIAALRCRYKPRIPALRTKRKTEPEPKVEKDGPPPPEPKKSAAVEVTMTGDLDIGVAWDRRHKYFPGQRIMVRFRLLG</sequence>
<feature type="region of interest" description="Disordered" evidence="1">
    <location>
        <begin position="423"/>
        <end position="490"/>
    </location>
</feature>
<dbReference type="OrthoDB" id="3266602at2759"/>
<dbReference type="EMBL" id="ML122319">
    <property type="protein sequence ID" value="RPD53591.1"/>
    <property type="molecule type" value="Genomic_DNA"/>
</dbReference>
<feature type="compositionally biased region" description="Pro residues" evidence="1">
    <location>
        <begin position="138"/>
        <end position="164"/>
    </location>
</feature>
<feature type="region of interest" description="Disordered" evidence="1">
    <location>
        <begin position="582"/>
        <end position="696"/>
    </location>
</feature>
<name>A0A5C2RR13_9APHY</name>
<dbReference type="Proteomes" id="UP000313359">
    <property type="component" value="Unassembled WGS sequence"/>
</dbReference>
<proteinExistence type="predicted"/>
<feature type="compositionally biased region" description="Acidic residues" evidence="1">
    <location>
        <begin position="640"/>
        <end position="658"/>
    </location>
</feature>
<gene>
    <name evidence="2" type="ORF">L227DRAFT_535812</name>
</gene>
<reference evidence="2" key="1">
    <citation type="journal article" date="2018" name="Genome Biol. Evol.">
        <title>Genomics and development of Lentinus tigrinus, a white-rot wood-decaying mushroom with dimorphic fruiting bodies.</title>
        <authorList>
            <person name="Wu B."/>
            <person name="Xu Z."/>
            <person name="Knudson A."/>
            <person name="Carlson A."/>
            <person name="Chen N."/>
            <person name="Kovaka S."/>
            <person name="LaButti K."/>
            <person name="Lipzen A."/>
            <person name="Pennachio C."/>
            <person name="Riley R."/>
            <person name="Schakwitz W."/>
            <person name="Umezawa K."/>
            <person name="Ohm R.A."/>
            <person name="Grigoriev I.V."/>
            <person name="Nagy L.G."/>
            <person name="Gibbons J."/>
            <person name="Hibbett D."/>
        </authorList>
    </citation>
    <scope>NUCLEOTIDE SEQUENCE [LARGE SCALE GENOMIC DNA]</scope>
    <source>
        <strain evidence="2">ALCF2SS1-6</strain>
    </source>
</reference>
<feature type="region of interest" description="Disordered" evidence="1">
    <location>
        <begin position="135"/>
        <end position="165"/>
    </location>
</feature>
<accession>A0A5C2RR13</accession>
<feature type="compositionally biased region" description="Basic and acidic residues" evidence="1">
    <location>
        <begin position="960"/>
        <end position="980"/>
    </location>
</feature>
<dbReference type="AlphaFoldDB" id="A0A5C2RR13"/>
<feature type="compositionally biased region" description="Low complexity" evidence="1">
    <location>
        <begin position="659"/>
        <end position="677"/>
    </location>
</feature>
<evidence type="ECO:0000313" key="3">
    <source>
        <dbReference type="Proteomes" id="UP000313359"/>
    </source>
</evidence>
<feature type="region of interest" description="Disordered" evidence="1">
    <location>
        <begin position="290"/>
        <end position="321"/>
    </location>
</feature>
<keyword evidence="3" id="KW-1185">Reference proteome</keyword>
<feature type="compositionally biased region" description="Basic and acidic residues" evidence="1">
    <location>
        <begin position="683"/>
        <end position="692"/>
    </location>
</feature>